<evidence type="ECO:0000313" key="4">
    <source>
        <dbReference type="Proteomes" id="UP001642487"/>
    </source>
</evidence>
<evidence type="ECO:0000256" key="1">
    <source>
        <dbReference type="SAM" id="MobiDB-lite"/>
    </source>
</evidence>
<dbReference type="InterPro" id="IPR056924">
    <property type="entry name" value="SH3_Tf2-1"/>
</dbReference>
<name>A0ABP0YAT6_9ROSI</name>
<dbReference type="Proteomes" id="UP001642487">
    <property type="component" value="Chromosome 3"/>
</dbReference>
<dbReference type="EMBL" id="OZ021737">
    <property type="protein sequence ID" value="CAK9317582.1"/>
    <property type="molecule type" value="Genomic_DNA"/>
</dbReference>
<organism evidence="3 4">
    <name type="scientific">Citrullus colocynthis</name>
    <name type="common">colocynth</name>
    <dbReference type="NCBI Taxonomy" id="252529"/>
    <lineage>
        <taxon>Eukaryota</taxon>
        <taxon>Viridiplantae</taxon>
        <taxon>Streptophyta</taxon>
        <taxon>Embryophyta</taxon>
        <taxon>Tracheophyta</taxon>
        <taxon>Spermatophyta</taxon>
        <taxon>Magnoliopsida</taxon>
        <taxon>eudicotyledons</taxon>
        <taxon>Gunneridae</taxon>
        <taxon>Pentapetalae</taxon>
        <taxon>rosids</taxon>
        <taxon>fabids</taxon>
        <taxon>Cucurbitales</taxon>
        <taxon>Cucurbitaceae</taxon>
        <taxon>Benincaseae</taxon>
        <taxon>Citrullus</taxon>
    </lineage>
</organism>
<feature type="domain" description="Tf2-1-like SH3-like" evidence="2">
    <location>
        <begin position="29"/>
        <end position="75"/>
    </location>
</feature>
<sequence>MLARNTKKKVSSWRSRHGLPSMRATSGCSYSKLKPCKIDPYKIVRKIGDNAYVLDLPPTIHRSPTYNVADLIEYHPPDATPTLEKSVIDKDNLLLDIADSSDMQISSDIDHHTNLQIATGLVGEDNLVAC</sequence>
<keyword evidence="4" id="KW-1185">Reference proteome</keyword>
<dbReference type="Pfam" id="PF24626">
    <property type="entry name" value="SH3_Tf2-1"/>
    <property type="match status" value="1"/>
</dbReference>
<evidence type="ECO:0000313" key="3">
    <source>
        <dbReference type="EMBL" id="CAK9317582.1"/>
    </source>
</evidence>
<reference evidence="3 4" key="1">
    <citation type="submission" date="2024-03" db="EMBL/GenBank/DDBJ databases">
        <authorList>
            <person name="Gkanogiannis A."/>
            <person name="Becerra Lopez-Lavalle L."/>
        </authorList>
    </citation>
    <scope>NUCLEOTIDE SEQUENCE [LARGE SCALE GENOMIC DNA]</scope>
</reference>
<accession>A0ABP0YAT6</accession>
<feature type="region of interest" description="Disordered" evidence="1">
    <location>
        <begin position="1"/>
        <end position="27"/>
    </location>
</feature>
<evidence type="ECO:0000259" key="2">
    <source>
        <dbReference type="Pfam" id="PF24626"/>
    </source>
</evidence>
<protein>
    <recommendedName>
        <fullName evidence="2">Tf2-1-like SH3-like domain-containing protein</fullName>
    </recommendedName>
</protein>
<gene>
    <name evidence="3" type="ORF">CITCOLO1_LOCUS9487</name>
</gene>
<feature type="compositionally biased region" description="Basic residues" evidence="1">
    <location>
        <begin position="1"/>
        <end position="17"/>
    </location>
</feature>
<proteinExistence type="predicted"/>